<dbReference type="InterPro" id="IPR003594">
    <property type="entry name" value="HATPase_dom"/>
</dbReference>
<dbReference type="PANTHER" id="PTHR43065:SF10">
    <property type="entry name" value="PEROXIDE STRESS-ACTIVATED HISTIDINE KINASE MAK3"/>
    <property type="match status" value="1"/>
</dbReference>
<dbReference type="InterPro" id="IPR004358">
    <property type="entry name" value="Sig_transdc_His_kin-like_C"/>
</dbReference>
<keyword evidence="7" id="KW-0067">ATP-binding</keyword>
<dbReference type="RefSeq" id="WP_377566582.1">
    <property type="nucleotide sequence ID" value="NZ_JBHTJZ010000033.1"/>
</dbReference>
<organism evidence="11 12">
    <name type="scientific">Paenibacillus chungangensis</name>
    <dbReference type="NCBI Taxonomy" id="696535"/>
    <lineage>
        <taxon>Bacteria</taxon>
        <taxon>Bacillati</taxon>
        <taxon>Bacillota</taxon>
        <taxon>Bacilli</taxon>
        <taxon>Bacillales</taxon>
        <taxon>Paenibacillaceae</taxon>
        <taxon>Paenibacillus</taxon>
    </lineage>
</organism>
<keyword evidence="3" id="KW-0597">Phosphoprotein</keyword>
<sequence>MIYVMLLCLVFFVLLIIRNRDSLSTRFLFGVIAGWTLSFVALVLYIGKFNYYYQIQQAFFDFSPGTWNYLVLANLHPELLIRMLNGGVILYNYAILCFALSFTRFRVLHRKPVYGLLTALLLLQVSFFDPWVQLALQNQAHASSSAFLWRDTMQWIEHVMQWMNWCMPVIALSLFAIYYIRFPRIKFLKRYALVQTLSVMPIIAIHYMMFSWAPRNLVRATYLDGYINYAHPQIIDAKLLFTVFPYVVVLAFAFIFYLLFRYRSIEAYHRSRDMRVDNSIDTANLGVRAFTHALKNHLLAIRSEAEYLQDKHASDEDTAYSLRLMLDSCERSFRSIDDAANKLGHIQLNLQPQPLSLPVAQAMERFRHLQYEPQIIARYHPEELLVYMDTVHMEETVANMIENAVESLRRSDRKGTLRLSTERHNHWGVIKIADNGPGMSDEELERVFSPFYTTKSSVNNWGIGLSFCHQIVSGHDGKIEVDSKPGEGAVFRILLPLING</sequence>
<keyword evidence="4" id="KW-0808">Transferase</keyword>
<evidence type="ECO:0000256" key="1">
    <source>
        <dbReference type="ARBA" id="ARBA00000085"/>
    </source>
</evidence>
<feature type="transmembrane region" description="Helical" evidence="9">
    <location>
        <begin position="162"/>
        <end position="180"/>
    </location>
</feature>
<keyword evidence="5" id="KW-0547">Nucleotide-binding</keyword>
<dbReference type="EMBL" id="JBHTJZ010000033">
    <property type="protein sequence ID" value="MFD0961228.1"/>
    <property type="molecule type" value="Genomic_DNA"/>
</dbReference>
<dbReference type="InterPro" id="IPR005467">
    <property type="entry name" value="His_kinase_dom"/>
</dbReference>
<evidence type="ECO:0000313" key="11">
    <source>
        <dbReference type="EMBL" id="MFD0961228.1"/>
    </source>
</evidence>
<reference evidence="12" key="1">
    <citation type="journal article" date="2019" name="Int. J. Syst. Evol. Microbiol.">
        <title>The Global Catalogue of Microorganisms (GCM) 10K type strain sequencing project: providing services to taxonomists for standard genome sequencing and annotation.</title>
        <authorList>
            <consortium name="The Broad Institute Genomics Platform"/>
            <consortium name="The Broad Institute Genome Sequencing Center for Infectious Disease"/>
            <person name="Wu L."/>
            <person name="Ma J."/>
        </authorList>
    </citation>
    <scope>NUCLEOTIDE SEQUENCE [LARGE SCALE GENOMIC DNA]</scope>
    <source>
        <strain evidence="12">CCUG 59129</strain>
    </source>
</reference>
<dbReference type="CDD" id="cd00075">
    <property type="entry name" value="HATPase"/>
    <property type="match status" value="1"/>
</dbReference>
<name>A0ABW3HUH8_9BACL</name>
<evidence type="ECO:0000313" key="12">
    <source>
        <dbReference type="Proteomes" id="UP001596989"/>
    </source>
</evidence>
<evidence type="ECO:0000256" key="2">
    <source>
        <dbReference type="ARBA" id="ARBA00012438"/>
    </source>
</evidence>
<gene>
    <name evidence="11" type="ORF">ACFQ2I_17910</name>
</gene>
<dbReference type="EC" id="2.7.13.3" evidence="2"/>
<dbReference type="PROSITE" id="PS50109">
    <property type="entry name" value="HIS_KIN"/>
    <property type="match status" value="1"/>
</dbReference>
<dbReference type="InterPro" id="IPR036890">
    <property type="entry name" value="HATPase_C_sf"/>
</dbReference>
<dbReference type="Pfam" id="PF02518">
    <property type="entry name" value="HATPase_c"/>
    <property type="match status" value="1"/>
</dbReference>
<keyword evidence="9" id="KW-0812">Transmembrane</keyword>
<evidence type="ECO:0000256" key="3">
    <source>
        <dbReference type="ARBA" id="ARBA00022553"/>
    </source>
</evidence>
<evidence type="ECO:0000256" key="5">
    <source>
        <dbReference type="ARBA" id="ARBA00022741"/>
    </source>
</evidence>
<feature type="domain" description="Histidine kinase" evidence="10">
    <location>
        <begin position="289"/>
        <end position="499"/>
    </location>
</feature>
<evidence type="ECO:0000256" key="4">
    <source>
        <dbReference type="ARBA" id="ARBA00022679"/>
    </source>
</evidence>
<keyword evidence="8" id="KW-0902">Two-component regulatory system</keyword>
<keyword evidence="6 11" id="KW-0418">Kinase</keyword>
<dbReference type="Gene3D" id="3.30.565.10">
    <property type="entry name" value="Histidine kinase-like ATPase, C-terminal domain"/>
    <property type="match status" value="1"/>
</dbReference>
<protein>
    <recommendedName>
        <fullName evidence="2">histidine kinase</fullName>
        <ecNumber evidence="2">2.7.13.3</ecNumber>
    </recommendedName>
</protein>
<dbReference type="SUPFAM" id="SSF55874">
    <property type="entry name" value="ATPase domain of HSP90 chaperone/DNA topoisomerase II/histidine kinase"/>
    <property type="match status" value="1"/>
</dbReference>
<evidence type="ECO:0000256" key="7">
    <source>
        <dbReference type="ARBA" id="ARBA00022840"/>
    </source>
</evidence>
<dbReference type="GO" id="GO:0016301">
    <property type="term" value="F:kinase activity"/>
    <property type="evidence" value="ECO:0007669"/>
    <property type="project" value="UniProtKB-KW"/>
</dbReference>
<feature type="transmembrane region" description="Helical" evidence="9">
    <location>
        <begin position="192"/>
        <end position="213"/>
    </location>
</feature>
<comment type="catalytic activity">
    <reaction evidence="1">
        <text>ATP + protein L-histidine = ADP + protein N-phospho-L-histidine.</text>
        <dbReference type="EC" id="2.7.13.3"/>
    </reaction>
</comment>
<keyword evidence="12" id="KW-1185">Reference proteome</keyword>
<proteinExistence type="predicted"/>
<dbReference type="SMART" id="SM00387">
    <property type="entry name" value="HATPase_c"/>
    <property type="match status" value="1"/>
</dbReference>
<keyword evidence="9" id="KW-1133">Transmembrane helix</keyword>
<feature type="transmembrane region" description="Helical" evidence="9">
    <location>
        <begin position="239"/>
        <end position="260"/>
    </location>
</feature>
<comment type="caution">
    <text evidence="11">The sequence shown here is derived from an EMBL/GenBank/DDBJ whole genome shotgun (WGS) entry which is preliminary data.</text>
</comment>
<evidence type="ECO:0000256" key="6">
    <source>
        <dbReference type="ARBA" id="ARBA00022777"/>
    </source>
</evidence>
<accession>A0ABW3HUH8</accession>
<evidence type="ECO:0000259" key="10">
    <source>
        <dbReference type="PROSITE" id="PS50109"/>
    </source>
</evidence>
<keyword evidence="9" id="KW-0472">Membrane</keyword>
<evidence type="ECO:0000256" key="8">
    <source>
        <dbReference type="ARBA" id="ARBA00023012"/>
    </source>
</evidence>
<dbReference type="Proteomes" id="UP001596989">
    <property type="component" value="Unassembled WGS sequence"/>
</dbReference>
<feature type="transmembrane region" description="Helical" evidence="9">
    <location>
        <begin position="83"/>
        <end position="102"/>
    </location>
</feature>
<dbReference type="PRINTS" id="PR00344">
    <property type="entry name" value="BCTRLSENSOR"/>
</dbReference>
<evidence type="ECO:0000256" key="9">
    <source>
        <dbReference type="SAM" id="Phobius"/>
    </source>
</evidence>
<feature type="transmembrane region" description="Helical" evidence="9">
    <location>
        <begin position="114"/>
        <end position="132"/>
    </location>
</feature>
<dbReference type="PANTHER" id="PTHR43065">
    <property type="entry name" value="SENSOR HISTIDINE KINASE"/>
    <property type="match status" value="1"/>
</dbReference>
<feature type="transmembrane region" description="Helical" evidence="9">
    <location>
        <begin position="28"/>
        <end position="46"/>
    </location>
</feature>